<dbReference type="AlphaFoldDB" id="A0A2Z6QSM5"/>
<evidence type="ECO:0000313" key="3">
    <source>
        <dbReference type="Proteomes" id="UP000247702"/>
    </source>
</evidence>
<sequence>MSTDSSNSIQSAKSQPATEMYPGQEESRSRQVLGFTFFGSLRRTFGSKCICSDKGKGAFLRRKVKLERSERWVRTYWGNVVEDIIKRNKENQVPAPTGLKRKRKATEERKICDKMVFTYDSISILTNLYYHHKTIGHLKDAIREKINAPDTIKAKNLEIWKVTEENVITLDNIEIKQKLLIPATKIYGVFDEISETNINFIVKVPATTEPAATNDYVSPKLESDDVVAKRQRLLQEKDENVKEILGHRYPFFHPVFGQFLIDYRNHKLNVPAERYVQVQEFCNKAGQIYQNEGVRQKALRPFFTSLFDGIQPISIVTSNGSIDDDVLLTDNVVLGEKAAPILWEYKNEIGTGGKDPSIQGGCGYAKYWAQLQVRVLFATH</sequence>
<keyword evidence="3" id="KW-1185">Reference proteome</keyword>
<proteinExistence type="predicted"/>
<protein>
    <submittedName>
        <fullName evidence="2">Uncharacterized protein</fullName>
    </submittedName>
</protein>
<evidence type="ECO:0000256" key="1">
    <source>
        <dbReference type="SAM" id="MobiDB-lite"/>
    </source>
</evidence>
<dbReference type="EMBL" id="BEXD01000007">
    <property type="protein sequence ID" value="GBB83306.1"/>
    <property type="molecule type" value="Genomic_DNA"/>
</dbReference>
<organism evidence="2 3">
    <name type="scientific">Rhizophagus clarus</name>
    <dbReference type="NCBI Taxonomy" id="94130"/>
    <lineage>
        <taxon>Eukaryota</taxon>
        <taxon>Fungi</taxon>
        <taxon>Fungi incertae sedis</taxon>
        <taxon>Mucoromycota</taxon>
        <taxon>Glomeromycotina</taxon>
        <taxon>Glomeromycetes</taxon>
        <taxon>Glomerales</taxon>
        <taxon>Glomeraceae</taxon>
        <taxon>Rhizophagus</taxon>
    </lineage>
</organism>
<name>A0A2Z6QSM5_9GLOM</name>
<reference evidence="2 3" key="1">
    <citation type="submission" date="2017-11" db="EMBL/GenBank/DDBJ databases">
        <title>The genome of Rhizophagus clarus HR1 reveals common genetic basis of auxotrophy among arbuscular mycorrhizal fungi.</title>
        <authorList>
            <person name="Kobayashi Y."/>
        </authorList>
    </citation>
    <scope>NUCLEOTIDE SEQUENCE [LARGE SCALE GENOMIC DNA]</scope>
    <source>
        <strain evidence="2 3">HR1</strain>
    </source>
</reference>
<evidence type="ECO:0000313" key="2">
    <source>
        <dbReference type="EMBL" id="GBB83306.1"/>
    </source>
</evidence>
<feature type="compositionally biased region" description="Polar residues" evidence="1">
    <location>
        <begin position="1"/>
        <end position="17"/>
    </location>
</feature>
<dbReference type="Proteomes" id="UP000247702">
    <property type="component" value="Unassembled WGS sequence"/>
</dbReference>
<gene>
    <name evidence="2" type="ORF">RclHR1_10030001</name>
</gene>
<comment type="caution">
    <text evidence="2">The sequence shown here is derived from an EMBL/GenBank/DDBJ whole genome shotgun (WGS) entry which is preliminary data.</text>
</comment>
<feature type="region of interest" description="Disordered" evidence="1">
    <location>
        <begin position="1"/>
        <end position="27"/>
    </location>
</feature>
<accession>A0A2Z6QSM5</accession>
<dbReference type="STRING" id="94130.A0A2Z6QSM5"/>